<keyword evidence="6" id="KW-0812">Transmembrane</keyword>
<protein>
    <recommendedName>
        <fullName evidence="10">TonB C-terminal domain-containing protein</fullName>
    </recommendedName>
</protein>
<dbReference type="Gene3D" id="3.30.1150.10">
    <property type="match status" value="1"/>
</dbReference>
<reference evidence="12" key="1">
    <citation type="submission" date="2013-08" db="EMBL/GenBank/DDBJ databases">
        <title>Genome sequencing of Arenimonas donghaensis.</title>
        <authorList>
            <person name="Chen F."/>
            <person name="Wang G."/>
        </authorList>
    </citation>
    <scope>NUCLEOTIDE SEQUENCE [LARGE SCALE GENOMIC DNA]</scope>
    <source>
        <strain evidence="12">HO3-R19</strain>
    </source>
</reference>
<dbReference type="Proteomes" id="UP000029085">
    <property type="component" value="Unassembled WGS sequence"/>
</dbReference>
<evidence type="ECO:0000256" key="1">
    <source>
        <dbReference type="ARBA" id="ARBA00004383"/>
    </source>
</evidence>
<keyword evidence="7" id="KW-0653">Protein transport</keyword>
<dbReference type="InterPro" id="IPR037682">
    <property type="entry name" value="TonB_C"/>
</dbReference>
<keyword evidence="12" id="KW-1185">Reference proteome</keyword>
<keyword evidence="8" id="KW-1133">Transmembrane helix</keyword>
<dbReference type="EMBL" id="AVCJ01000007">
    <property type="protein sequence ID" value="KFL37120.1"/>
    <property type="molecule type" value="Genomic_DNA"/>
</dbReference>
<evidence type="ECO:0000256" key="6">
    <source>
        <dbReference type="ARBA" id="ARBA00022692"/>
    </source>
</evidence>
<evidence type="ECO:0000259" key="10">
    <source>
        <dbReference type="PROSITE" id="PS52015"/>
    </source>
</evidence>
<name>A0A087MJR7_9GAMM</name>
<keyword evidence="3" id="KW-0813">Transport</keyword>
<reference evidence="11 12" key="2">
    <citation type="journal article" date="2015" name="Stand. Genomic Sci.">
        <title>High quality draft genomic sequence of Arenimonas donghaensis DSM 18148(T).</title>
        <authorList>
            <person name="Chen F."/>
            <person name="Wang H."/>
            <person name="Cao Y."/>
            <person name="Li X."/>
            <person name="Wang G."/>
        </authorList>
    </citation>
    <scope>NUCLEOTIDE SEQUENCE [LARGE SCALE GENOMIC DNA]</scope>
    <source>
        <strain evidence="11 12">HO3-R19</strain>
    </source>
</reference>
<dbReference type="SUPFAM" id="SSF74653">
    <property type="entry name" value="TolA/TonB C-terminal domain"/>
    <property type="match status" value="1"/>
</dbReference>
<evidence type="ECO:0000256" key="5">
    <source>
        <dbReference type="ARBA" id="ARBA00022519"/>
    </source>
</evidence>
<dbReference type="RefSeq" id="WP_034221972.1">
    <property type="nucleotide sequence ID" value="NZ_AVCJ01000007.1"/>
</dbReference>
<dbReference type="GO" id="GO:0098797">
    <property type="term" value="C:plasma membrane protein complex"/>
    <property type="evidence" value="ECO:0007669"/>
    <property type="project" value="TreeGrafter"/>
</dbReference>
<gene>
    <name evidence="11" type="ORF">N788_11380</name>
</gene>
<comment type="subcellular location">
    <subcellularLocation>
        <location evidence="1">Cell inner membrane</location>
        <topology evidence="1">Single-pass membrane protein</topology>
        <orientation evidence="1">Periplasmic side</orientation>
    </subcellularLocation>
</comment>
<organism evidence="11 12">
    <name type="scientific">Arenimonas donghaensis DSM 18148 = HO3-R19</name>
    <dbReference type="NCBI Taxonomy" id="1121014"/>
    <lineage>
        <taxon>Bacteria</taxon>
        <taxon>Pseudomonadati</taxon>
        <taxon>Pseudomonadota</taxon>
        <taxon>Gammaproteobacteria</taxon>
        <taxon>Lysobacterales</taxon>
        <taxon>Lysobacteraceae</taxon>
        <taxon>Arenimonas</taxon>
    </lineage>
</organism>
<dbReference type="Pfam" id="PF03544">
    <property type="entry name" value="TonB_C"/>
    <property type="match status" value="1"/>
</dbReference>
<dbReference type="InterPro" id="IPR051045">
    <property type="entry name" value="TonB-dependent_transducer"/>
</dbReference>
<keyword evidence="4" id="KW-1003">Cell membrane</keyword>
<evidence type="ECO:0000313" key="11">
    <source>
        <dbReference type="EMBL" id="KFL37120.1"/>
    </source>
</evidence>
<dbReference type="PROSITE" id="PS52015">
    <property type="entry name" value="TONB_CTD"/>
    <property type="match status" value="1"/>
</dbReference>
<dbReference type="AlphaFoldDB" id="A0A087MJR7"/>
<dbReference type="InterPro" id="IPR006260">
    <property type="entry name" value="TonB/TolA_C"/>
</dbReference>
<sequence>MVRSLPSSHPTPPWQRIDAKRIAGSSLAICVHVVVLGALMFPNTWSPPAKPPRAETIPVLVEPLPPVDIPPTTPPPDPQPVTEVRRIEPRPIVETMPVPDIDSTPVFEQGEIEAPPVVTGNSEPTDFNPGPPAVMTLAYDIAPAPRYPRPSLIAGHEGTVTLRVLVDETGQPQEASIENSSGHRALDQAARTQVLQHWRFHPAQRQGRAVAAYALVPIVFSLP</sequence>
<comment type="similarity">
    <text evidence="2">Belongs to the TonB family.</text>
</comment>
<keyword evidence="5" id="KW-0997">Cell inner membrane</keyword>
<proteinExistence type="inferred from homology"/>
<dbReference type="GO" id="GO:0015031">
    <property type="term" value="P:protein transport"/>
    <property type="evidence" value="ECO:0007669"/>
    <property type="project" value="UniProtKB-KW"/>
</dbReference>
<dbReference type="PANTHER" id="PTHR33446:SF2">
    <property type="entry name" value="PROTEIN TONB"/>
    <property type="match status" value="1"/>
</dbReference>
<dbReference type="NCBIfam" id="TIGR01352">
    <property type="entry name" value="tonB_Cterm"/>
    <property type="match status" value="1"/>
</dbReference>
<dbReference type="PATRIC" id="fig|1121014.3.peg.1030"/>
<accession>A0A087MJR7</accession>
<dbReference type="PANTHER" id="PTHR33446">
    <property type="entry name" value="PROTEIN TONB-RELATED"/>
    <property type="match status" value="1"/>
</dbReference>
<evidence type="ECO:0000313" key="12">
    <source>
        <dbReference type="Proteomes" id="UP000029085"/>
    </source>
</evidence>
<feature type="domain" description="TonB C-terminal" evidence="10">
    <location>
        <begin position="132"/>
        <end position="223"/>
    </location>
</feature>
<evidence type="ECO:0000256" key="2">
    <source>
        <dbReference type="ARBA" id="ARBA00006555"/>
    </source>
</evidence>
<dbReference type="STRING" id="1121014.N788_11380"/>
<comment type="caution">
    <text evidence="11">The sequence shown here is derived from an EMBL/GenBank/DDBJ whole genome shotgun (WGS) entry which is preliminary data.</text>
</comment>
<evidence type="ECO:0000256" key="8">
    <source>
        <dbReference type="ARBA" id="ARBA00022989"/>
    </source>
</evidence>
<dbReference type="GO" id="GO:0031992">
    <property type="term" value="F:energy transducer activity"/>
    <property type="evidence" value="ECO:0007669"/>
    <property type="project" value="TreeGrafter"/>
</dbReference>
<evidence type="ECO:0000256" key="7">
    <source>
        <dbReference type="ARBA" id="ARBA00022927"/>
    </source>
</evidence>
<evidence type="ECO:0000256" key="9">
    <source>
        <dbReference type="ARBA" id="ARBA00023136"/>
    </source>
</evidence>
<dbReference type="GO" id="GO:0055085">
    <property type="term" value="P:transmembrane transport"/>
    <property type="evidence" value="ECO:0007669"/>
    <property type="project" value="InterPro"/>
</dbReference>
<evidence type="ECO:0000256" key="3">
    <source>
        <dbReference type="ARBA" id="ARBA00022448"/>
    </source>
</evidence>
<evidence type="ECO:0000256" key="4">
    <source>
        <dbReference type="ARBA" id="ARBA00022475"/>
    </source>
</evidence>
<keyword evidence="9" id="KW-0472">Membrane</keyword>